<dbReference type="Proteomes" id="UP000009022">
    <property type="component" value="Unassembled WGS sequence"/>
</dbReference>
<dbReference type="GO" id="GO:0005886">
    <property type="term" value="C:plasma membrane"/>
    <property type="evidence" value="ECO:0000318"/>
    <property type="project" value="GO_Central"/>
</dbReference>
<dbReference type="CDD" id="cd07302">
    <property type="entry name" value="CHD"/>
    <property type="match status" value="1"/>
</dbReference>
<dbReference type="SUPFAM" id="SSF55073">
    <property type="entry name" value="Nucleotide cyclase"/>
    <property type="match status" value="1"/>
</dbReference>
<keyword evidence="9" id="KW-0325">Glycoprotein</keyword>
<keyword evidence="3 15" id="KW-0812">Transmembrane</keyword>
<organism evidence="18 19">
    <name type="scientific">Trichoplax adhaerens</name>
    <name type="common">Trichoplax reptans</name>
    <dbReference type="NCBI Taxonomy" id="10228"/>
    <lineage>
        <taxon>Eukaryota</taxon>
        <taxon>Metazoa</taxon>
        <taxon>Placozoa</taxon>
        <taxon>Uniplacotomia</taxon>
        <taxon>Trichoplacea</taxon>
        <taxon>Trichoplacidae</taxon>
        <taxon>Trichoplax</taxon>
    </lineage>
</organism>
<accession>B3S4V9</accession>
<dbReference type="GO" id="GO:0007168">
    <property type="term" value="P:receptor guanylyl cyclase signaling pathway"/>
    <property type="evidence" value="ECO:0000318"/>
    <property type="project" value="GO_Central"/>
</dbReference>
<dbReference type="PROSITE" id="PS00452">
    <property type="entry name" value="GUANYLATE_CYCLASE_1"/>
    <property type="match status" value="1"/>
</dbReference>
<keyword evidence="5" id="KW-0547">Nucleotide-binding</keyword>
<dbReference type="SUPFAM" id="SSF56112">
    <property type="entry name" value="Protein kinase-like (PK-like)"/>
    <property type="match status" value="1"/>
</dbReference>
<dbReference type="GO" id="GO:0005524">
    <property type="term" value="F:ATP binding"/>
    <property type="evidence" value="ECO:0007669"/>
    <property type="project" value="InterPro"/>
</dbReference>
<dbReference type="EC" id="4.6.1.2" evidence="2 13"/>
<evidence type="ECO:0000256" key="10">
    <source>
        <dbReference type="ARBA" id="ARBA00023239"/>
    </source>
</evidence>
<evidence type="ECO:0000256" key="13">
    <source>
        <dbReference type="RuleBase" id="RU003431"/>
    </source>
</evidence>
<dbReference type="InterPro" id="IPR029787">
    <property type="entry name" value="Nucleotide_cyclase"/>
</dbReference>
<keyword evidence="4" id="KW-0732">Signal</keyword>
<dbReference type="InterPro" id="IPR018297">
    <property type="entry name" value="A/G_cyclase_CS"/>
</dbReference>
<feature type="domain" description="Guanylate cyclase" evidence="17">
    <location>
        <begin position="641"/>
        <end position="770"/>
    </location>
</feature>
<evidence type="ECO:0000256" key="12">
    <source>
        <dbReference type="RuleBase" id="RU000405"/>
    </source>
</evidence>
<dbReference type="PROSITE" id="PS50125">
    <property type="entry name" value="GUANYLATE_CYCLASE_2"/>
    <property type="match status" value="1"/>
</dbReference>
<sequence>MCHLNMLKFYQIADSSQCDASELIMIEYTISPCLGWHALTNQLYDCWPLQSPNEYNMIPCNGLRMNWFGARIDSVRSAEEFNVSFRITASDGFYQYIVNRGFYPGNWTQAKNWCESVECPSAEVATEDNCCLHHVNLHSCPRTQLSSRNATICGPWIGPQGSIFTHTPSKVDNMSHQNWTLPLTLFTAGHTSLIAHIRIFKVQIALHTTLEVLPSTVCGDGVCNGTETCETCRSDCGLCMSIIAAIVVPCALLMVSGIAAISWIYYQKRKLFWDESWIINHEEIRPDTGVRNALGSLASMANPGSLQGQNVQVFTETGIYKSKVVAIKKILKNTFGITMDVRREVRQLRELEHNNLCKFVGASIDIPYVYILTEYCPKGSLYDVLQNDDVPLNWSFRISFAADIARGMAYLHSRKLFHGRLKSSNCCIDDRWTIKITDFGVPILRKVDTKIKNIEMNEYENSDSKRRYERVYLPPELLHYDKLPPPEPTTDIYSYAIILIEIATRQDPTAEDTSQDDGTWRPPLPELDRGSGETFCPNPSKYQELIKYCWDEDMASRPTFETIKKILVEINPSKMSPVDSMMSMMEKYSKDLEILVAERTQELELEKQKTDRLLYSMLPKPVADKLRQGKGVDAQGYESCTIFFSDIIGFTSIASQSTPIQVVALLNKLYTTFDDILDRHDVYKVETIGDAYMVVSGLPQKNARHACEIANMALDLIAVCDQFVIPHMPQWKFCIRAGTHSGSVVAGVVGLKMPRYCLFGDTVNTASRMESTGEALKIQISGVTRQILDSFGCYIMESRGQINVKGKGMMETWWLKGRRNIDEILKRDSLAQGNSLHKSIPDIQSDPLEEKKLSSRETPPTPVSQSRVYVHDGKEKTNSFANLIDIDN</sequence>
<dbReference type="InterPro" id="IPR001054">
    <property type="entry name" value="A/G_cyclase"/>
</dbReference>
<keyword evidence="19" id="KW-1185">Reference proteome</keyword>
<evidence type="ECO:0000256" key="8">
    <source>
        <dbReference type="ARBA" id="ARBA00023170"/>
    </source>
</evidence>
<dbReference type="KEGG" id="tad:TRIADDRAFT_59364"/>
<dbReference type="Gene3D" id="1.10.510.10">
    <property type="entry name" value="Transferase(Phosphotransferase) domain 1"/>
    <property type="match status" value="1"/>
</dbReference>
<dbReference type="OMA" id="QINWTAK"/>
<name>B3S4V9_TRIAD</name>
<dbReference type="FunFam" id="1.10.510.10:FF:001214">
    <property type="entry name" value="Guanylate cyclase"/>
    <property type="match status" value="1"/>
</dbReference>
<evidence type="ECO:0000259" key="17">
    <source>
        <dbReference type="PROSITE" id="PS50125"/>
    </source>
</evidence>
<dbReference type="GO" id="GO:0001653">
    <property type="term" value="F:peptide receptor activity"/>
    <property type="evidence" value="ECO:0000318"/>
    <property type="project" value="GO_Central"/>
</dbReference>
<evidence type="ECO:0000256" key="11">
    <source>
        <dbReference type="ARBA" id="ARBA00023293"/>
    </source>
</evidence>
<evidence type="ECO:0000256" key="5">
    <source>
        <dbReference type="ARBA" id="ARBA00022741"/>
    </source>
</evidence>
<dbReference type="GO" id="GO:0004672">
    <property type="term" value="F:protein kinase activity"/>
    <property type="evidence" value="ECO:0007669"/>
    <property type="project" value="InterPro"/>
</dbReference>
<dbReference type="InterPro" id="IPR000719">
    <property type="entry name" value="Prot_kinase_dom"/>
</dbReference>
<keyword evidence="7 15" id="KW-0472">Membrane</keyword>
<dbReference type="InterPro" id="IPR011645">
    <property type="entry name" value="HNOB_dom_associated"/>
</dbReference>
<keyword evidence="6 15" id="KW-1133">Transmembrane helix</keyword>
<evidence type="ECO:0000313" key="18">
    <source>
        <dbReference type="EMBL" id="EDV22157.1"/>
    </source>
</evidence>
<dbReference type="InterPro" id="IPR001245">
    <property type="entry name" value="Ser-Thr/Tyr_kinase_cat_dom"/>
</dbReference>
<evidence type="ECO:0000256" key="9">
    <source>
        <dbReference type="ARBA" id="ARBA00023180"/>
    </source>
</evidence>
<dbReference type="FunFam" id="3.30.70.1230:FF:000019">
    <property type="entry name" value="Guanylate cyclase"/>
    <property type="match status" value="1"/>
</dbReference>
<evidence type="ECO:0000256" key="14">
    <source>
        <dbReference type="SAM" id="MobiDB-lite"/>
    </source>
</evidence>
<evidence type="ECO:0000313" key="19">
    <source>
        <dbReference type="Proteomes" id="UP000009022"/>
    </source>
</evidence>
<dbReference type="PROSITE" id="PS50011">
    <property type="entry name" value="PROTEIN_KINASE_DOM"/>
    <property type="match status" value="1"/>
</dbReference>
<comment type="similarity">
    <text evidence="12">Belongs to the adenylyl cyclase class-4/guanylyl cyclase family.</text>
</comment>
<evidence type="ECO:0000256" key="15">
    <source>
        <dbReference type="SAM" id="Phobius"/>
    </source>
</evidence>
<dbReference type="Pfam" id="PF07714">
    <property type="entry name" value="PK_Tyr_Ser-Thr"/>
    <property type="match status" value="1"/>
</dbReference>
<dbReference type="Pfam" id="PF07701">
    <property type="entry name" value="HNOBA"/>
    <property type="match status" value="1"/>
</dbReference>
<dbReference type="PANTHER" id="PTHR11920">
    <property type="entry name" value="GUANYLYL CYCLASE"/>
    <property type="match status" value="1"/>
</dbReference>
<dbReference type="GO" id="GO:0006182">
    <property type="term" value="P:cGMP biosynthetic process"/>
    <property type="evidence" value="ECO:0000318"/>
    <property type="project" value="GO_Central"/>
</dbReference>
<dbReference type="HOGENOM" id="CLU_001072_9_0_1"/>
<dbReference type="eggNOG" id="KOG1023">
    <property type="taxonomic scope" value="Eukaryota"/>
</dbReference>
<dbReference type="OrthoDB" id="302535at2759"/>
<dbReference type="Pfam" id="PF00211">
    <property type="entry name" value="Guanylate_cyc"/>
    <property type="match status" value="1"/>
</dbReference>
<dbReference type="InParanoid" id="B3S4V9"/>
<dbReference type="SMART" id="SM00044">
    <property type="entry name" value="CYCc"/>
    <property type="match status" value="1"/>
</dbReference>
<dbReference type="InterPro" id="IPR050401">
    <property type="entry name" value="Cyclic_nucleotide_synthase"/>
</dbReference>
<dbReference type="InterPro" id="IPR011009">
    <property type="entry name" value="Kinase-like_dom_sf"/>
</dbReference>
<dbReference type="Gene3D" id="3.30.70.1230">
    <property type="entry name" value="Nucleotide cyclase"/>
    <property type="match status" value="1"/>
</dbReference>
<dbReference type="STRING" id="10228.B3S4V9"/>
<evidence type="ECO:0000259" key="16">
    <source>
        <dbReference type="PROSITE" id="PS50011"/>
    </source>
</evidence>
<evidence type="ECO:0000256" key="1">
    <source>
        <dbReference type="ARBA" id="ARBA00004479"/>
    </source>
</evidence>
<keyword evidence="10 12" id="KW-0456">Lyase</keyword>
<comment type="catalytic activity">
    <reaction evidence="13">
        <text>GTP = 3',5'-cyclic GMP + diphosphate</text>
        <dbReference type="Rhea" id="RHEA:13665"/>
        <dbReference type="ChEBI" id="CHEBI:33019"/>
        <dbReference type="ChEBI" id="CHEBI:37565"/>
        <dbReference type="ChEBI" id="CHEBI:57746"/>
        <dbReference type="EC" id="4.6.1.2"/>
    </reaction>
</comment>
<proteinExistence type="inferred from homology"/>
<dbReference type="GO" id="GO:0035556">
    <property type="term" value="P:intracellular signal transduction"/>
    <property type="evidence" value="ECO:0007669"/>
    <property type="project" value="InterPro"/>
</dbReference>
<feature type="domain" description="Protein kinase" evidence="16">
    <location>
        <begin position="297"/>
        <end position="568"/>
    </location>
</feature>
<evidence type="ECO:0000256" key="6">
    <source>
        <dbReference type="ARBA" id="ARBA00022989"/>
    </source>
</evidence>
<dbReference type="GeneID" id="6756525"/>
<dbReference type="PANTHER" id="PTHR11920:SF507">
    <property type="entry name" value="GUANYLATE CYCLASE"/>
    <property type="match status" value="1"/>
</dbReference>
<dbReference type="PhylomeDB" id="B3S4V9"/>
<feature type="transmembrane region" description="Helical" evidence="15">
    <location>
        <begin position="242"/>
        <end position="266"/>
    </location>
</feature>
<evidence type="ECO:0000256" key="4">
    <source>
        <dbReference type="ARBA" id="ARBA00022729"/>
    </source>
</evidence>
<dbReference type="AlphaFoldDB" id="B3S4V9"/>
<feature type="region of interest" description="Disordered" evidence="14">
    <location>
        <begin position="507"/>
        <end position="535"/>
    </location>
</feature>
<evidence type="ECO:0000256" key="7">
    <source>
        <dbReference type="ARBA" id="ARBA00023136"/>
    </source>
</evidence>
<evidence type="ECO:0000256" key="2">
    <source>
        <dbReference type="ARBA" id="ARBA00012202"/>
    </source>
</evidence>
<keyword evidence="11 13" id="KW-0141">cGMP biosynthesis</keyword>
<dbReference type="EMBL" id="DS985250">
    <property type="protein sequence ID" value="EDV22157.1"/>
    <property type="molecule type" value="Genomic_DNA"/>
</dbReference>
<feature type="region of interest" description="Disordered" evidence="14">
    <location>
        <begin position="836"/>
        <end position="874"/>
    </location>
</feature>
<keyword evidence="8" id="KW-0675">Receptor</keyword>
<dbReference type="RefSeq" id="XP_002115312.1">
    <property type="nucleotide sequence ID" value="XM_002115276.1"/>
</dbReference>
<protein>
    <recommendedName>
        <fullName evidence="2 13">Guanylate cyclase</fullName>
        <ecNumber evidence="2 13">4.6.1.2</ecNumber>
    </recommendedName>
</protein>
<dbReference type="GO" id="GO:0004383">
    <property type="term" value="F:guanylate cyclase activity"/>
    <property type="evidence" value="ECO:0000318"/>
    <property type="project" value="GO_Central"/>
</dbReference>
<comment type="subcellular location">
    <subcellularLocation>
        <location evidence="1">Membrane</location>
        <topology evidence="1">Single-pass type I membrane protein</topology>
    </subcellularLocation>
</comment>
<gene>
    <name evidence="18" type="ORF">TRIADDRAFT_59364</name>
</gene>
<evidence type="ECO:0000256" key="3">
    <source>
        <dbReference type="ARBA" id="ARBA00022692"/>
    </source>
</evidence>
<dbReference type="CTD" id="6756525"/>
<reference evidence="18 19" key="1">
    <citation type="journal article" date="2008" name="Nature">
        <title>The Trichoplax genome and the nature of placozoans.</title>
        <authorList>
            <person name="Srivastava M."/>
            <person name="Begovic E."/>
            <person name="Chapman J."/>
            <person name="Putnam N.H."/>
            <person name="Hellsten U."/>
            <person name="Kawashima T."/>
            <person name="Kuo A."/>
            <person name="Mitros T."/>
            <person name="Salamov A."/>
            <person name="Carpenter M.L."/>
            <person name="Signorovitch A.Y."/>
            <person name="Moreno M.A."/>
            <person name="Kamm K."/>
            <person name="Grimwood J."/>
            <person name="Schmutz J."/>
            <person name="Shapiro H."/>
            <person name="Grigoriev I.V."/>
            <person name="Buss L.W."/>
            <person name="Schierwater B."/>
            <person name="Dellaporta S.L."/>
            <person name="Rokhsar D.S."/>
        </authorList>
    </citation>
    <scope>NUCLEOTIDE SEQUENCE [LARGE SCALE GENOMIC DNA]</scope>
    <source>
        <strain evidence="18 19">Grell-BS-1999</strain>
    </source>
</reference>